<dbReference type="Proteomes" id="UP001314205">
    <property type="component" value="Unassembled WGS sequence"/>
</dbReference>
<dbReference type="PROSITE" id="PS51253">
    <property type="entry name" value="HTH_CENPB"/>
    <property type="match status" value="1"/>
</dbReference>
<keyword evidence="4" id="KW-0175">Coiled coil</keyword>
<evidence type="ECO:0000313" key="7">
    <source>
        <dbReference type="Proteomes" id="UP001314205"/>
    </source>
</evidence>
<dbReference type="PANTHER" id="PTHR19303:SF74">
    <property type="entry name" value="POGO TRANSPOSABLE ELEMENT WITH KRAB DOMAIN"/>
    <property type="match status" value="1"/>
</dbReference>
<keyword evidence="3" id="KW-0539">Nucleus</keyword>
<dbReference type="InterPro" id="IPR004875">
    <property type="entry name" value="DDE_SF_endonuclease_dom"/>
</dbReference>
<comment type="caution">
    <text evidence="6">The sequence shown here is derived from an EMBL/GenBank/DDBJ whole genome shotgun (WGS) entry which is preliminary data.</text>
</comment>
<evidence type="ECO:0000259" key="5">
    <source>
        <dbReference type="PROSITE" id="PS51253"/>
    </source>
</evidence>
<dbReference type="Pfam" id="PF03184">
    <property type="entry name" value="DDE_1"/>
    <property type="match status" value="1"/>
</dbReference>
<dbReference type="InterPro" id="IPR006600">
    <property type="entry name" value="HTH_CenpB_DNA-bd_dom"/>
</dbReference>
<dbReference type="Gene3D" id="1.10.10.60">
    <property type="entry name" value="Homeodomain-like"/>
    <property type="match status" value="1"/>
</dbReference>
<keyword evidence="2" id="KW-0238">DNA-binding</keyword>
<dbReference type="InterPro" id="IPR007889">
    <property type="entry name" value="HTH_Psq"/>
</dbReference>
<comment type="subcellular location">
    <subcellularLocation>
        <location evidence="1">Nucleus</location>
    </subcellularLocation>
</comment>
<name>A0AAV1KJU2_9NEOP</name>
<accession>A0AAV1KJU2</accession>
<dbReference type="CDD" id="cd15489">
    <property type="entry name" value="PHD_SF"/>
    <property type="match status" value="1"/>
</dbReference>
<dbReference type="InterPro" id="IPR050863">
    <property type="entry name" value="CenT-Element_Derived"/>
</dbReference>
<dbReference type="Pfam" id="PF05225">
    <property type="entry name" value="HTH_psq"/>
    <property type="match status" value="1"/>
</dbReference>
<feature type="domain" description="HTH CENPB-type" evidence="5">
    <location>
        <begin position="50"/>
        <end position="125"/>
    </location>
</feature>
<evidence type="ECO:0000313" key="6">
    <source>
        <dbReference type="EMBL" id="CAK1582933.1"/>
    </source>
</evidence>
<proteinExistence type="predicted"/>
<organism evidence="6 7">
    <name type="scientific">Parnassius mnemosyne</name>
    <name type="common">clouded apollo</name>
    <dbReference type="NCBI Taxonomy" id="213953"/>
    <lineage>
        <taxon>Eukaryota</taxon>
        <taxon>Metazoa</taxon>
        <taxon>Ecdysozoa</taxon>
        <taxon>Arthropoda</taxon>
        <taxon>Hexapoda</taxon>
        <taxon>Insecta</taxon>
        <taxon>Pterygota</taxon>
        <taxon>Neoptera</taxon>
        <taxon>Endopterygota</taxon>
        <taxon>Lepidoptera</taxon>
        <taxon>Glossata</taxon>
        <taxon>Ditrysia</taxon>
        <taxon>Papilionoidea</taxon>
        <taxon>Papilionidae</taxon>
        <taxon>Parnassiinae</taxon>
        <taxon>Parnassini</taxon>
        <taxon>Parnassius</taxon>
        <taxon>Driopa</taxon>
    </lineage>
</organism>
<feature type="coiled-coil region" evidence="4">
    <location>
        <begin position="620"/>
        <end position="668"/>
    </location>
</feature>
<protein>
    <recommendedName>
        <fullName evidence="5">HTH CENPB-type domain-containing protein</fullName>
    </recommendedName>
</protein>
<dbReference type="GO" id="GO:0005634">
    <property type="term" value="C:nucleus"/>
    <property type="evidence" value="ECO:0007669"/>
    <property type="project" value="UniProtKB-SubCell"/>
</dbReference>
<dbReference type="Pfam" id="PF03221">
    <property type="entry name" value="HTH_Tnp_Tc5"/>
    <property type="match status" value="1"/>
</dbReference>
<dbReference type="AlphaFoldDB" id="A0AAV1KJU2"/>
<dbReference type="SUPFAM" id="SSF46689">
    <property type="entry name" value="Homeodomain-like"/>
    <property type="match status" value="1"/>
</dbReference>
<evidence type="ECO:0000256" key="4">
    <source>
        <dbReference type="SAM" id="Coils"/>
    </source>
</evidence>
<reference evidence="6 7" key="1">
    <citation type="submission" date="2023-11" db="EMBL/GenBank/DDBJ databases">
        <authorList>
            <person name="Hedman E."/>
            <person name="Englund M."/>
            <person name="Stromberg M."/>
            <person name="Nyberg Akerstrom W."/>
            <person name="Nylinder S."/>
            <person name="Jareborg N."/>
            <person name="Kallberg Y."/>
            <person name="Kronander E."/>
        </authorList>
    </citation>
    <scope>NUCLEOTIDE SEQUENCE [LARGE SCALE GENOMIC DNA]</scope>
</reference>
<dbReference type="PANTHER" id="PTHR19303">
    <property type="entry name" value="TRANSPOSON"/>
    <property type="match status" value="1"/>
</dbReference>
<evidence type="ECO:0000256" key="3">
    <source>
        <dbReference type="ARBA" id="ARBA00023242"/>
    </source>
</evidence>
<sequence>MPKIPQYTKEQVDKALEDVSQGISVRTSAKKYGIPRATLQFKLKHPDSKSEFGPEPYLTREEEKQLEEWLCDMGKRGFPKNAEDILDSVQNFLNKNPRETPFSKNRPGKGWLKGFLKRHPRITKRTCEAVTQASACVSESDIRNWFEQIKDQINNSNLTHILDDPSRIFNADESGFQTCPSTGKVFAEKGEKNVYIINKGKAKENMTVLFTISADGQMVLPTIVYPYQRLPERIKQTVPDDWGVATSSSGWMTADTFKYIIEHVFHPFLVRNNVQLPILLFVDGHKSHLTYDLSVLARSLQIEIFALYPNATWILQPADVSLFRPVKQFWKLAVREWLFENIGEVVSKQNFAFVLKKVTDKISSASIVNGFRACGLYPFDPNAVDYSKCLAKSVSRSEDTVRISNNEPEKSLSLTKFSEIVGAEMINKFKDIKNIMQDVQNNESFFILYQIWNFYHSNTENTTENTYASEEGEYNDMEPELTNKQQENYNTTIINNNSSENESQNIIMETHQSLERIQDEQNSARNDHQTCEYENFPYPDEEPFTIQPLNNEQINITRDLQNKDQELVTLVDLGIANDDIHDKNLPSCSITKLKDFLAMPSEPTRKGKRNIERLPYHISGPEYQKILEEKSKEKNRLEEEKKAKKVIREQKKEERKRKLEEIKTKKLEKSRKIESISCCGVCKRVVKSIKLRCCECQKAYHKLCIPKSHLMHIPQEEGDNFLCHNCFCTENDDSISANEENESDEENREFLNIIRSGQKELGLSCVKF</sequence>
<dbReference type="GO" id="GO:0003677">
    <property type="term" value="F:DNA binding"/>
    <property type="evidence" value="ECO:0007669"/>
    <property type="project" value="UniProtKB-KW"/>
</dbReference>
<dbReference type="InterPro" id="IPR009057">
    <property type="entry name" value="Homeodomain-like_sf"/>
</dbReference>
<dbReference type="EMBL" id="CAVLGL010000046">
    <property type="protein sequence ID" value="CAK1582933.1"/>
    <property type="molecule type" value="Genomic_DNA"/>
</dbReference>
<evidence type="ECO:0000256" key="1">
    <source>
        <dbReference type="ARBA" id="ARBA00004123"/>
    </source>
</evidence>
<keyword evidence="7" id="KW-1185">Reference proteome</keyword>
<evidence type="ECO:0000256" key="2">
    <source>
        <dbReference type="ARBA" id="ARBA00023125"/>
    </source>
</evidence>
<dbReference type="SMART" id="SM00674">
    <property type="entry name" value="CENPB"/>
    <property type="match status" value="1"/>
</dbReference>
<gene>
    <name evidence="6" type="ORF">PARMNEM_LOCUS4405</name>
</gene>